<dbReference type="PRINTS" id="PR00205">
    <property type="entry name" value="CADHERIN"/>
</dbReference>
<gene>
    <name evidence="7" type="primary">ORF28979</name>
</gene>
<feature type="domain" description="Cadherin" evidence="6">
    <location>
        <begin position="29"/>
        <end position="95"/>
    </location>
</feature>
<dbReference type="GO" id="GO:0045296">
    <property type="term" value="F:cadherin binding"/>
    <property type="evidence" value="ECO:0007669"/>
    <property type="project" value="TreeGrafter"/>
</dbReference>
<organism evidence="7">
    <name type="scientific">Arion vulgaris</name>
    <dbReference type="NCBI Taxonomy" id="1028688"/>
    <lineage>
        <taxon>Eukaryota</taxon>
        <taxon>Metazoa</taxon>
        <taxon>Spiralia</taxon>
        <taxon>Lophotrochozoa</taxon>
        <taxon>Mollusca</taxon>
        <taxon>Gastropoda</taxon>
        <taxon>Heterobranchia</taxon>
        <taxon>Euthyneura</taxon>
        <taxon>Panpulmonata</taxon>
        <taxon>Eupulmonata</taxon>
        <taxon>Stylommatophora</taxon>
        <taxon>Helicina</taxon>
        <taxon>Arionoidea</taxon>
        <taxon>Arionidae</taxon>
        <taxon>Arion</taxon>
    </lineage>
</organism>
<dbReference type="PANTHER" id="PTHR24027">
    <property type="entry name" value="CADHERIN-23"/>
    <property type="match status" value="1"/>
</dbReference>
<dbReference type="AlphaFoldDB" id="A0A0B6YNF4"/>
<dbReference type="PROSITE" id="PS50268">
    <property type="entry name" value="CADHERIN_2"/>
    <property type="match status" value="2"/>
</dbReference>
<dbReference type="PROSITE" id="PS00232">
    <property type="entry name" value="CADHERIN_1"/>
    <property type="match status" value="1"/>
</dbReference>
<feature type="non-terminal residue" evidence="7">
    <location>
        <position position="96"/>
    </location>
</feature>
<feature type="non-terminal residue" evidence="7">
    <location>
        <position position="1"/>
    </location>
</feature>
<keyword evidence="2" id="KW-0677">Repeat</keyword>
<accession>A0A0B6YNF4</accession>
<evidence type="ECO:0000313" key="7">
    <source>
        <dbReference type="EMBL" id="CEK56975.1"/>
    </source>
</evidence>
<evidence type="ECO:0000256" key="5">
    <source>
        <dbReference type="PROSITE-ProRule" id="PRU00043"/>
    </source>
</evidence>
<proteinExistence type="predicted"/>
<evidence type="ECO:0000256" key="1">
    <source>
        <dbReference type="ARBA" id="ARBA00004370"/>
    </source>
</evidence>
<dbReference type="GO" id="GO:0016342">
    <property type="term" value="C:catenin complex"/>
    <property type="evidence" value="ECO:0007669"/>
    <property type="project" value="TreeGrafter"/>
</dbReference>
<sequence length="96" mass="11070">VQDKNPSHFDTAIVRITVEDFNDNAPKFTDEFKSVTIEENNEPGQLLATFHAEDIDSGINAEFSYFIDRVSDLRHEFVIDPDNGEVRTRKKLDREV</sequence>
<dbReference type="InterPro" id="IPR039808">
    <property type="entry name" value="Cadherin"/>
</dbReference>
<comment type="subcellular location">
    <subcellularLocation>
        <location evidence="1">Membrane</location>
    </subcellularLocation>
</comment>
<evidence type="ECO:0000259" key="6">
    <source>
        <dbReference type="PROSITE" id="PS50268"/>
    </source>
</evidence>
<evidence type="ECO:0000256" key="2">
    <source>
        <dbReference type="ARBA" id="ARBA00022737"/>
    </source>
</evidence>
<protein>
    <recommendedName>
        <fullName evidence="6">Cadherin domain-containing protein</fullName>
    </recommendedName>
</protein>
<dbReference type="GO" id="GO:0008013">
    <property type="term" value="F:beta-catenin binding"/>
    <property type="evidence" value="ECO:0007669"/>
    <property type="project" value="TreeGrafter"/>
</dbReference>
<dbReference type="CDD" id="cd11304">
    <property type="entry name" value="Cadherin_repeat"/>
    <property type="match status" value="1"/>
</dbReference>
<reference evidence="7" key="1">
    <citation type="submission" date="2014-12" db="EMBL/GenBank/DDBJ databases">
        <title>Insight into the proteome of Arion vulgaris.</title>
        <authorList>
            <person name="Aradska J."/>
            <person name="Bulat T."/>
            <person name="Smidak R."/>
            <person name="Sarate P."/>
            <person name="Gangsoo J."/>
            <person name="Sialana F."/>
            <person name="Bilban M."/>
            <person name="Lubec G."/>
        </authorList>
    </citation>
    <scope>NUCLEOTIDE SEQUENCE</scope>
    <source>
        <tissue evidence="7">Skin</tissue>
    </source>
</reference>
<evidence type="ECO:0000256" key="4">
    <source>
        <dbReference type="ARBA" id="ARBA00023136"/>
    </source>
</evidence>
<dbReference type="PANTHER" id="PTHR24027:SF438">
    <property type="entry name" value="CADHERIN 23"/>
    <property type="match status" value="1"/>
</dbReference>
<dbReference type="InterPro" id="IPR020894">
    <property type="entry name" value="Cadherin_CS"/>
</dbReference>
<dbReference type="EMBL" id="HACG01010110">
    <property type="protein sequence ID" value="CEK56975.1"/>
    <property type="molecule type" value="Transcribed_RNA"/>
</dbReference>
<dbReference type="GO" id="GO:0016477">
    <property type="term" value="P:cell migration"/>
    <property type="evidence" value="ECO:0007669"/>
    <property type="project" value="TreeGrafter"/>
</dbReference>
<dbReference type="Pfam" id="PF00028">
    <property type="entry name" value="Cadherin"/>
    <property type="match status" value="1"/>
</dbReference>
<name>A0A0B6YNF4_9EUPU</name>
<feature type="domain" description="Cadherin" evidence="6">
    <location>
        <begin position="1"/>
        <end position="28"/>
    </location>
</feature>
<evidence type="ECO:0000256" key="3">
    <source>
        <dbReference type="ARBA" id="ARBA00022837"/>
    </source>
</evidence>
<dbReference type="Gene3D" id="2.60.40.60">
    <property type="entry name" value="Cadherins"/>
    <property type="match status" value="2"/>
</dbReference>
<keyword evidence="3 5" id="KW-0106">Calcium</keyword>
<keyword evidence="4" id="KW-0472">Membrane</keyword>
<dbReference type="InterPro" id="IPR015919">
    <property type="entry name" value="Cadherin-like_sf"/>
</dbReference>
<dbReference type="SUPFAM" id="SSF49313">
    <property type="entry name" value="Cadherin-like"/>
    <property type="match status" value="1"/>
</dbReference>
<dbReference type="GO" id="GO:0007156">
    <property type="term" value="P:homophilic cell adhesion via plasma membrane adhesion molecules"/>
    <property type="evidence" value="ECO:0007669"/>
    <property type="project" value="InterPro"/>
</dbReference>
<dbReference type="InterPro" id="IPR002126">
    <property type="entry name" value="Cadherin-like_dom"/>
</dbReference>
<dbReference type="GO" id="GO:0005509">
    <property type="term" value="F:calcium ion binding"/>
    <property type="evidence" value="ECO:0007669"/>
    <property type="project" value="UniProtKB-UniRule"/>
</dbReference>